<sequence>MSGPAGETASAPSAGGSGGGFDLLRRATQAMMSNHTAPQYHQVRSTPFPPVNPSGSRWLGEGLSSEVAMETEGPDSCRPVACALGSPCPNMDSQSLSYPATAAHTYETLQTPHPPPLRWPTALREVESVWLVPSSQVQRWARCGLRYLSSPCGAATPVPAPLQNKCQAHHVRLGVVSAVSNNLICTCKNRIALPGFTAAATRVEDIWLDRGGAGVSSRERPDSLSERTWKLLAAGRMPWIDQSAHPPTGPLTPPFKPDL</sequence>
<dbReference type="Proteomes" id="UP001303160">
    <property type="component" value="Unassembled WGS sequence"/>
</dbReference>
<protein>
    <submittedName>
        <fullName evidence="2">Uncharacterized protein</fullName>
    </submittedName>
</protein>
<reference evidence="2" key="2">
    <citation type="submission" date="2023-05" db="EMBL/GenBank/DDBJ databases">
        <authorList>
            <consortium name="Lawrence Berkeley National Laboratory"/>
            <person name="Steindorff A."/>
            <person name="Hensen N."/>
            <person name="Bonometti L."/>
            <person name="Westerberg I."/>
            <person name="Brannstrom I.O."/>
            <person name="Guillou S."/>
            <person name="Cros-Aarteil S."/>
            <person name="Calhoun S."/>
            <person name="Haridas S."/>
            <person name="Kuo A."/>
            <person name="Mondo S."/>
            <person name="Pangilinan J."/>
            <person name="Riley R."/>
            <person name="Labutti K."/>
            <person name="Andreopoulos B."/>
            <person name="Lipzen A."/>
            <person name="Chen C."/>
            <person name="Yanf M."/>
            <person name="Daum C."/>
            <person name="Ng V."/>
            <person name="Clum A."/>
            <person name="Ohm R."/>
            <person name="Martin F."/>
            <person name="Silar P."/>
            <person name="Natvig D."/>
            <person name="Lalanne C."/>
            <person name="Gautier V."/>
            <person name="Ament-Velasquez S.L."/>
            <person name="Kruys A."/>
            <person name="Hutchinson M.I."/>
            <person name="Powell A.J."/>
            <person name="Barry K."/>
            <person name="Miller A.N."/>
            <person name="Grigoriev I.V."/>
            <person name="Debuchy R."/>
            <person name="Gladieux P."/>
            <person name="Thoren M.H."/>
            <person name="Johannesson H."/>
        </authorList>
    </citation>
    <scope>NUCLEOTIDE SEQUENCE</scope>
    <source>
        <strain evidence="2">CBS 315.58</strain>
    </source>
</reference>
<organism evidence="2 3">
    <name type="scientific">Triangularia verruculosa</name>
    <dbReference type="NCBI Taxonomy" id="2587418"/>
    <lineage>
        <taxon>Eukaryota</taxon>
        <taxon>Fungi</taxon>
        <taxon>Dikarya</taxon>
        <taxon>Ascomycota</taxon>
        <taxon>Pezizomycotina</taxon>
        <taxon>Sordariomycetes</taxon>
        <taxon>Sordariomycetidae</taxon>
        <taxon>Sordariales</taxon>
        <taxon>Podosporaceae</taxon>
        <taxon>Triangularia</taxon>
    </lineage>
</organism>
<feature type="compositionally biased region" description="Low complexity" evidence="1">
    <location>
        <begin position="1"/>
        <end position="14"/>
    </location>
</feature>
<accession>A0AAN6X8X5</accession>
<keyword evidence="3" id="KW-1185">Reference proteome</keyword>
<name>A0AAN6X8X5_9PEZI</name>
<feature type="region of interest" description="Disordered" evidence="1">
    <location>
        <begin position="1"/>
        <end position="22"/>
    </location>
</feature>
<reference evidence="2" key="1">
    <citation type="journal article" date="2023" name="Mol. Phylogenet. Evol.">
        <title>Genome-scale phylogeny and comparative genomics of the fungal order Sordariales.</title>
        <authorList>
            <person name="Hensen N."/>
            <person name="Bonometti L."/>
            <person name="Westerberg I."/>
            <person name="Brannstrom I.O."/>
            <person name="Guillou S."/>
            <person name="Cros-Aarteil S."/>
            <person name="Calhoun S."/>
            <person name="Haridas S."/>
            <person name="Kuo A."/>
            <person name="Mondo S."/>
            <person name="Pangilinan J."/>
            <person name="Riley R."/>
            <person name="LaButti K."/>
            <person name="Andreopoulos B."/>
            <person name="Lipzen A."/>
            <person name="Chen C."/>
            <person name="Yan M."/>
            <person name="Daum C."/>
            <person name="Ng V."/>
            <person name="Clum A."/>
            <person name="Steindorff A."/>
            <person name="Ohm R.A."/>
            <person name="Martin F."/>
            <person name="Silar P."/>
            <person name="Natvig D.O."/>
            <person name="Lalanne C."/>
            <person name="Gautier V."/>
            <person name="Ament-Velasquez S.L."/>
            <person name="Kruys A."/>
            <person name="Hutchinson M.I."/>
            <person name="Powell A.J."/>
            <person name="Barry K."/>
            <person name="Miller A.N."/>
            <person name="Grigoriev I.V."/>
            <person name="Debuchy R."/>
            <person name="Gladieux P."/>
            <person name="Hiltunen Thoren M."/>
            <person name="Johannesson H."/>
        </authorList>
    </citation>
    <scope>NUCLEOTIDE SEQUENCE</scope>
    <source>
        <strain evidence="2">CBS 315.58</strain>
    </source>
</reference>
<proteinExistence type="predicted"/>
<dbReference type="EMBL" id="MU864006">
    <property type="protein sequence ID" value="KAK4195658.1"/>
    <property type="molecule type" value="Genomic_DNA"/>
</dbReference>
<evidence type="ECO:0000313" key="3">
    <source>
        <dbReference type="Proteomes" id="UP001303160"/>
    </source>
</evidence>
<evidence type="ECO:0000256" key="1">
    <source>
        <dbReference type="SAM" id="MobiDB-lite"/>
    </source>
</evidence>
<evidence type="ECO:0000313" key="2">
    <source>
        <dbReference type="EMBL" id="KAK4195658.1"/>
    </source>
</evidence>
<dbReference type="AlphaFoldDB" id="A0AAN6X8X5"/>
<gene>
    <name evidence="2" type="ORF">QBC40DRAFT_300971</name>
</gene>
<comment type="caution">
    <text evidence="2">The sequence shown here is derived from an EMBL/GenBank/DDBJ whole genome shotgun (WGS) entry which is preliminary data.</text>
</comment>